<evidence type="ECO:0000313" key="2">
    <source>
        <dbReference type="Proteomes" id="UP000003438"/>
    </source>
</evidence>
<dbReference type="EMBL" id="ACBY02000020">
    <property type="protein sequence ID" value="EFB76749.1"/>
    <property type="molecule type" value="Genomic_DNA"/>
</dbReference>
<dbReference type="STRING" id="411471.SUBVAR_05129"/>
<proteinExistence type="predicted"/>
<protein>
    <submittedName>
        <fullName evidence="1">Uncharacterized protein</fullName>
    </submittedName>
</protein>
<dbReference type="HOGENOM" id="CLU_2959124_0_0_9"/>
<sequence length="59" mass="7060">MYGLDLYHKTRPLLFHRLTKLAKATQRGLCERSHIRHFPQILRFSHFCKIPLGRSIPFL</sequence>
<evidence type="ECO:0000313" key="1">
    <source>
        <dbReference type="EMBL" id="EFB76749.1"/>
    </source>
</evidence>
<gene>
    <name evidence="1" type="ORF">SUBVAR_05129</name>
</gene>
<dbReference type="Proteomes" id="UP000003438">
    <property type="component" value="Unassembled WGS sequence"/>
</dbReference>
<reference evidence="1" key="1">
    <citation type="submission" date="2009-12" db="EMBL/GenBank/DDBJ databases">
        <authorList>
            <person name="Weinstock G."/>
            <person name="Sodergren E."/>
            <person name="Clifton S."/>
            <person name="Fulton L."/>
            <person name="Fulton B."/>
            <person name="Courtney L."/>
            <person name="Fronick C."/>
            <person name="Harrison M."/>
            <person name="Strong C."/>
            <person name="Farmer C."/>
            <person name="Delahaunty K."/>
            <person name="Markovic C."/>
            <person name="Hall O."/>
            <person name="Minx P."/>
            <person name="Tomlinson C."/>
            <person name="Mitreva M."/>
            <person name="Nelson J."/>
            <person name="Hou S."/>
            <person name="Wollam A."/>
            <person name="Pepin K.H."/>
            <person name="Johnson M."/>
            <person name="Bhonagiri V."/>
            <person name="Nash W.E."/>
            <person name="Warren W."/>
            <person name="Chinwalla A."/>
            <person name="Mardis E.R."/>
            <person name="Wilson R.K."/>
        </authorList>
    </citation>
    <scope>NUCLEOTIDE SEQUENCE [LARGE SCALE GENOMIC DNA]</scope>
    <source>
        <strain evidence="1">DSM 15176</strain>
    </source>
</reference>
<dbReference type="AlphaFoldDB" id="D1PL92"/>
<name>D1PL92_9FIRM</name>
<accession>D1PL92</accession>
<keyword evidence="2" id="KW-1185">Reference proteome</keyword>
<comment type="caution">
    <text evidence="1">The sequence shown here is derived from an EMBL/GenBank/DDBJ whole genome shotgun (WGS) entry which is preliminary data.</text>
</comment>
<organism evidence="1 2">
    <name type="scientific">Subdoligranulum variabile DSM 15176</name>
    <dbReference type="NCBI Taxonomy" id="411471"/>
    <lineage>
        <taxon>Bacteria</taxon>
        <taxon>Bacillati</taxon>
        <taxon>Bacillota</taxon>
        <taxon>Clostridia</taxon>
        <taxon>Eubacteriales</taxon>
        <taxon>Oscillospiraceae</taxon>
        <taxon>Subdoligranulum</taxon>
    </lineage>
</organism>